<dbReference type="EMBL" id="WBJX01000001">
    <property type="protein sequence ID" value="KAB1639806.1"/>
    <property type="molecule type" value="Genomic_DNA"/>
</dbReference>
<dbReference type="SUPFAM" id="SSF56176">
    <property type="entry name" value="FAD-binding/transporter-associated domain-like"/>
    <property type="match status" value="1"/>
</dbReference>
<dbReference type="PROSITE" id="PS51846">
    <property type="entry name" value="CNNM"/>
    <property type="match status" value="1"/>
</dbReference>
<comment type="similarity">
    <text evidence="2">Belongs to the UPF0053 family.</text>
</comment>
<evidence type="ECO:0000256" key="9">
    <source>
        <dbReference type="PROSITE-ProRule" id="PRU00703"/>
    </source>
</evidence>
<keyword evidence="15" id="KW-1185">Reference proteome</keyword>
<dbReference type="AlphaFoldDB" id="A0A7J5B6J5"/>
<keyword evidence="5" id="KW-0677">Repeat</keyword>
<dbReference type="InterPro" id="IPR000644">
    <property type="entry name" value="CBS_dom"/>
</dbReference>
<sequence>MTAVLLVAAIVLMVALSGLLAATEAVIARLSRPELEQVAAGSRARRSIEAIAADPGAHSNALTFARVLFESMSAVLVTLILTDLFDVRWQAFLVSVAIMILVSFIIAGTSPRSVARAHPQQVMSFAAPIARAVRVVIGPVADLLVVLGDRVTPGRPQRIGSVSSEEELLNMVDEAADLKVLEHGDRELIHSVFEFSDRLVREVMVARTDMVTIDGDEGVRDALEQFLETGISRAPVVGRDSDDILGVLYLKDLVRQSLQEESRSKPAVELARQADFVPESLRADLLLRRMQASATHLAMVVDEYGGIAGLVTLEDLIEELVGEISDEYDRPGDEPRKLLDGGYRVSSRLATGELGDLFDIDLEFDDVDSVGGLLAKSLSKIPERGDRAVVDGIELVAERVGPRKRILTVLARRLEPLQESGIEA</sequence>
<dbReference type="InterPro" id="IPR005170">
    <property type="entry name" value="Transptr-assoc_dom"/>
</dbReference>
<evidence type="ECO:0000256" key="7">
    <source>
        <dbReference type="ARBA" id="ARBA00023122"/>
    </source>
</evidence>
<evidence type="ECO:0000256" key="11">
    <source>
        <dbReference type="SAM" id="Phobius"/>
    </source>
</evidence>
<dbReference type="Pfam" id="PF01595">
    <property type="entry name" value="CNNM"/>
    <property type="match status" value="1"/>
</dbReference>
<keyword evidence="4 10" id="KW-0812">Transmembrane</keyword>
<evidence type="ECO:0000256" key="8">
    <source>
        <dbReference type="ARBA" id="ARBA00023136"/>
    </source>
</evidence>
<feature type="domain" description="CNNM transmembrane" evidence="13">
    <location>
        <begin position="1"/>
        <end position="185"/>
    </location>
</feature>
<evidence type="ECO:0000256" key="3">
    <source>
        <dbReference type="ARBA" id="ARBA00022475"/>
    </source>
</evidence>
<dbReference type="SMART" id="SM00116">
    <property type="entry name" value="CBS"/>
    <property type="match status" value="1"/>
</dbReference>
<protein>
    <submittedName>
        <fullName evidence="14">HlyC/CorC family transporter</fullName>
    </submittedName>
</protein>
<dbReference type="InterPro" id="IPR044751">
    <property type="entry name" value="Ion_transp-like_CBS"/>
</dbReference>
<evidence type="ECO:0000256" key="10">
    <source>
        <dbReference type="PROSITE-ProRule" id="PRU01193"/>
    </source>
</evidence>
<dbReference type="RefSeq" id="WP_151422951.1">
    <property type="nucleotide sequence ID" value="NZ_CANKVH010000002.1"/>
</dbReference>
<evidence type="ECO:0000256" key="2">
    <source>
        <dbReference type="ARBA" id="ARBA00006337"/>
    </source>
</evidence>
<dbReference type="GO" id="GO:0050660">
    <property type="term" value="F:flavin adenine dinucleotide binding"/>
    <property type="evidence" value="ECO:0007669"/>
    <property type="project" value="InterPro"/>
</dbReference>
<feature type="domain" description="CBS" evidence="12">
    <location>
        <begin position="204"/>
        <end position="263"/>
    </location>
</feature>
<evidence type="ECO:0000256" key="4">
    <source>
        <dbReference type="ARBA" id="ARBA00022692"/>
    </source>
</evidence>
<comment type="caution">
    <text evidence="14">The sequence shown here is derived from an EMBL/GenBank/DDBJ whole genome shotgun (WGS) entry which is preliminary data.</text>
</comment>
<evidence type="ECO:0000313" key="14">
    <source>
        <dbReference type="EMBL" id="KAB1639806.1"/>
    </source>
</evidence>
<dbReference type="GO" id="GO:0005886">
    <property type="term" value="C:plasma membrane"/>
    <property type="evidence" value="ECO:0007669"/>
    <property type="project" value="UniProtKB-SubCell"/>
</dbReference>
<dbReference type="FunFam" id="3.10.580.10:FF:000002">
    <property type="entry name" value="Magnesium/cobalt efflux protein CorC"/>
    <property type="match status" value="1"/>
</dbReference>
<evidence type="ECO:0000259" key="12">
    <source>
        <dbReference type="PROSITE" id="PS51371"/>
    </source>
</evidence>
<dbReference type="Pfam" id="PF03471">
    <property type="entry name" value="CorC_HlyC"/>
    <property type="match status" value="1"/>
</dbReference>
<dbReference type="InterPro" id="IPR002550">
    <property type="entry name" value="CNNM"/>
</dbReference>
<evidence type="ECO:0000256" key="6">
    <source>
        <dbReference type="ARBA" id="ARBA00022989"/>
    </source>
</evidence>
<dbReference type="CDD" id="cd04590">
    <property type="entry name" value="CBS_pair_CorC_HlyC_assoc"/>
    <property type="match status" value="1"/>
</dbReference>
<dbReference type="PANTHER" id="PTHR22777:SF32">
    <property type="entry name" value="UPF0053 INNER MEMBRANE PROTEIN YFJD"/>
    <property type="match status" value="1"/>
</dbReference>
<dbReference type="Gene3D" id="3.30.465.10">
    <property type="match status" value="1"/>
</dbReference>
<keyword evidence="6 10" id="KW-1133">Transmembrane helix</keyword>
<keyword evidence="3" id="KW-1003">Cell membrane</keyword>
<feature type="transmembrane region" description="Helical" evidence="11">
    <location>
        <begin position="92"/>
        <end position="110"/>
    </location>
</feature>
<dbReference type="OrthoDB" id="110231at2"/>
<accession>A0A7J5B6J5</accession>
<dbReference type="SUPFAM" id="SSF54631">
    <property type="entry name" value="CBS-domain pair"/>
    <property type="match status" value="1"/>
</dbReference>
<organism evidence="14 15">
    <name type="scientific">Pseudoclavibacter terrae</name>
    <dbReference type="NCBI Taxonomy" id="1530195"/>
    <lineage>
        <taxon>Bacteria</taxon>
        <taxon>Bacillati</taxon>
        <taxon>Actinomycetota</taxon>
        <taxon>Actinomycetes</taxon>
        <taxon>Micrococcales</taxon>
        <taxon>Microbacteriaceae</taxon>
        <taxon>Pseudoclavibacter</taxon>
    </lineage>
</organism>
<dbReference type="Pfam" id="PF00571">
    <property type="entry name" value="CBS"/>
    <property type="match status" value="2"/>
</dbReference>
<dbReference type="InterPro" id="IPR046342">
    <property type="entry name" value="CBS_dom_sf"/>
</dbReference>
<keyword evidence="8 10" id="KW-0472">Membrane</keyword>
<evidence type="ECO:0000256" key="5">
    <source>
        <dbReference type="ARBA" id="ARBA00022737"/>
    </source>
</evidence>
<dbReference type="InterPro" id="IPR016169">
    <property type="entry name" value="FAD-bd_PCMH_sub2"/>
</dbReference>
<name>A0A7J5B6J5_9MICO</name>
<comment type="subcellular location">
    <subcellularLocation>
        <location evidence="1">Cell membrane</location>
        <topology evidence="1">Multi-pass membrane protein</topology>
    </subcellularLocation>
</comment>
<dbReference type="PANTHER" id="PTHR22777">
    <property type="entry name" value="HEMOLYSIN-RELATED"/>
    <property type="match status" value="1"/>
</dbReference>
<dbReference type="PROSITE" id="PS51371">
    <property type="entry name" value="CBS"/>
    <property type="match status" value="2"/>
</dbReference>
<dbReference type="InterPro" id="IPR036318">
    <property type="entry name" value="FAD-bd_PCMH-like_sf"/>
</dbReference>
<dbReference type="Proteomes" id="UP000490386">
    <property type="component" value="Unassembled WGS sequence"/>
</dbReference>
<reference evidence="14 15" key="1">
    <citation type="submission" date="2019-09" db="EMBL/GenBank/DDBJ databases">
        <title>Phylogeny of genus Pseudoclavibacter and closely related genus.</title>
        <authorList>
            <person name="Li Y."/>
        </authorList>
    </citation>
    <scope>NUCLEOTIDE SEQUENCE [LARGE SCALE GENOMIC DNA]</scope>
    <source>
        <strain evidence="14 15">THG-MD12</strain>
    </source>
</reference>
<dbReference type="SMART" id="SM01091">
    <property type="entry name" value="CorC_HlyC"/>
    <property type="match status" value="1"/>
</dbReference>
<evidence type="ECO:0000256" key="1">
    <source>
        <dbReference type="ARBA" id="ARBA00004651"/>
    </source>
</evidence>
<feature type="domain" description="CBS" evidence="12">
    <location>
        <begin position="270"/>
        <end position="327"/>
    </location>
</feature>
<evidence type="ECO:0000313" key="15">
    <source>
        <dbReference type="Proteomes" id="UP000490386"/>
    </source>
</evidence>
<dbReference type="Gene3D" id="3.10.580.10">
    <property type="entry name" value="CBS-domain"/>
    <property type="match status" value="1"/>
</dbReference>
<evidence type="ECO:0000259" key="13">
    <source>
        <dbReference type="PROSITE" id="PS51846"/>
    </source>
</evidence>
<gene>
    <name evidence="14" type="ORF">F8O03_05700</name>
</gene>
<feature type="transmembrane region" description="Helical" evidence="11">
    <location>
        <begin position="64"/>
        <end position="85"/>
    </location>
</feature>
<proteinExistence type="inferred from homology"/>
<keyword evidence="7 9" id="KW-0129">CBS domain</keyword>